<proteinExistence type="predicted"/>
<dbReference type="AlphaFoldDB" id="A0AAD1ULS1"/>
<evidence type="ECO:0000256" key="1">
    <source>
        <dbReference type="SAM" id="MobiDB-lite"/>
    </source>
</evidence>
<dbReference type="Proteomes" id="UP001295684">
    <property type="component" value="Unassembled WGS sequence"/>
</dbReference>
<accession>A0AAD1ULS1</accession>
<sequence>MSVEHSQTMQCFNYTRKESRKRMKYYKKMKHTSSVSFSSTASSFNPRYSKLTVCISTTKRKVGRQGRRRQQCSTSFTTKGVCNEENESQRVTIRRLRSRKTPLSLTQIKFDFDKSPSVNRSLHGSFTNKEDTAFCVRPLTQSFSTLKRRKVGGLFRNTLIMREMNTKSPIRKSSSKRRPIRVRKKSKITSQSLLQISGKKLELTRKIPRYPTKD</sequence>
<evidence type="ECO:0000313" key="3">
    <source>
        <dbReference type="Proteomes" id="UP001295684"/>
    </source>
</evidence>
<name>A0AAD1ULS1_EUPCR</name>
<protein>
    <submittedName>
        <fullName evidence="2">Uncharacterized protein</fullName>
    </submittedName>
</protein>
<feature type="region of interest" description="Disordered" evidence="1">
    <location>
        <begin position="166"/>
        <end position="189"/>
    </location>
</feature>
<comment type="caution">
    <text evidence="2">The sequence shown here is derived from an EMBL/GenBank/DDBJ whole genome shotgun (WGS) entry which is preliminary data.</text>
</comment>
<feature type="compositionally biased region" description="Basic residues" evidence="1">
    <location>
        <begin position="169"/>
        <end position="187"/>
    </location>
</feature>
<reference evidence="2" key="1">
    <citation type="submission" date="2023-07" db="EMBL/GenBank/DDBJ databases">
        <authorList>
            <consortium name="AG Swart"/>
            <person name="Singh M."/>
            <person name="Singh A."/>
            <person name="Seah K."/>
            <person name="Emmerich C."/>
        </authorList>
    </citation>
    <scope>NUCLEOTIDE SEQUENCE</scope>
    <source>
        <strain evidence="2">DP1</strain>
    </source>
</reference>
<gene>
    <name evidence="2" type="ORF">ECRASSUSDP1_LOCUS10498</name>
</gene>
<evidence type="ECO:0000313" key="2">
    <source>
        <dbReference type="EMBL" id="CAI2369200.1"/>
    </source>
</evidence>
<keyword evidence="3" id="KW-1185">Reference proteome</keyword>
<organism evidence="2 3">
    <name type="scientific">Euplotes crassus</name>
    <dbReference type="NCBI Taxonomy" id="5936"/>
    <lineage>
        <taxon>Eukaryota</taxon>
        <taxon>Sar</taxon>
        <taxon>Alveolata</taxon>
        <taxon>Ciliophora</taxon>
        <taxon>Intramacronucleata</taxon>
        <taxon>Spirotrichea</taxon>
        <taxon>Hypotrichia</taxon>
        <taxon>Euplotida</taxon>
        <taxon>Euplotidae</taxon>
        <taxon>Moneuplotes</taxon>
    </lineage>
</organism>
<dbReference type="EMBL" id="CAMPGE010010348">
    <property type="protein sequence ID" value="CAI2369200.1"/>
    <property type="molecule type" value="Genomic_DNA"/>
</dbReference>